<keyword evidence="6 9" id="KW-1133">Transmembrane helix</keyword>
<evidence type="ECO:0000256" key="4">
    <source>
        <dbReference type="ARBA" id="ARBA00022692"/>
    </source>
</evidence>
<protein>
    <recommendedName>
        <fullName evidence="3">Signal peptidase complex subunit 1</fullName>
    </recommendedName>
</protein>
<evidence type="ECO:0000256" key="6">
    <source>
        <dbReference type="ARBA" id="ARBA00022989"/>
    </source>
</evidence>
<keyword evidence="4 9" id="KW-0812">Transmembrane</keyword>
<sequence length="69" mass="7533">DFVGQKRVDDISRLVLVVATIVSFVSGFALDSLRVTMHVFAFSGLALLVAVVPPWPLYTSHAVEWISST</sequence>
<dbReference type="STRING" id="1036808.A0A0C3DI14"/>
<dbReference type="OrthoDB" id="263893at2759"/>
<evidence type="ECO:0000256" key="8">
    <source>
        <dbReference type="ARBA" id="ARBA00045204"/>
    </source>
</evidence>
<reference evidence="11" key="2">
    <citation type="submission" date="2015-01" db="EMBL/GenBank/DDBJ databases">
        <title>Evolutionary Origins and Diversification of the Mycorrhizal Mutualists.</title>
        <authorList>
            <consortium name="DOE Joint Genome Institute"/>
            <consortium name="Mycorrhizal Genomics Consortium"/>
            <person name="Kohler A."/>
            <person name="Kuo A."/>
            <person name="Nagy L.G."/>
            <person name="Floudas D."/>
            <person name="Copeland A."/>
            <person name="Barry K.W."/>
            <person name="Cichocki N."/>
            <person name="Veneault-Fourrey C."/>
            <person name="LaButti K."/>
            <person name="Lindquist E.A."/>
            <person name="Lipzen A."/>
            <person name="Lundell T."/>
            <person name="Morin E."/>
            <person name="Murat C."/>
            <person name="Riley R."/>
            <person name="Ohm R."/>
            <person name="Sun H."/>
            <person name="Tunlid A."/>
            <person name="Henrissat B."/>
            <person name="Grigoriev I.V."/>
            <person name="Hibbett D.S."/>
            <person name="Martin F."/>
        </authorList>
    </citation>
    <scope>NUCLEOTIDE SEQUENCE [LARGE SCALE GENOMIC DNA]</scope>
    <source>
        <strain evidence="11">Foug A</strain>
    </source>
</reference>
<dbReference type="InterPro" id="IPR009542">
    <property type="entry name" value="Spc1/SPCS1"/>
</dbReference>
<dbReference type="Pfam" id="PF06645">
    <property type="entry name" value="SPC12"/>
    <property type="match status" value="1"/>
</dbReference>
<feature type="non-terminal residue" evidence="10">
    <location>
        <position position="1"/>
    </location>
</feature>
<proteinExistence type="inferred from homology"/>
<dbReference type="InParanoid" id="A0A0C3DI14"/>
<evidence type="ECO:0000313" key="11">
    <source>
        <dbReference type="Proteomes" id="UP000053989"/>
    </source>
</evidence>
<dbReference type="GO" id="GO:0005787">
    <property type="term" value="C:signal peptidase complex"/>
    <property type="evidence" value="ECO:0007669"/>
    <property type="project" value="InterPro"/>
</dbReference>
<evidence type="ECO:0000256" key="9">
    <source>
        <dbReference type="SAM" id="Phobius"/>
    </source>
</evidence>
<dbReference type="HOGENOM" id="CLU_134505_2_0_1"/>
<comment type="function">
    <text evidence="8">Component of the signal peptidase complex (SPC) which catalyzes the cleavage of N-terminal signal sequences from nascent proteins as they are translocated into the lumen of the endoplasmic reticulum. Dispensable for SPC enzymatic activity.</text>
</comment>
<feature type="transmembrane region" description="Helical" evidence="9">
    <location>
        <begin position="37"/>
        <end position="55"/>
    </location>
</feature>
<feature type="transmembrane region" description="Helical" evidence="9">
    <location>
        <begin position="12"/>
        <end position="30"/>
    </location>
</feature>
<evidence type="ECO:0000256" key="5">
    <source>
        <dbReference type="ARBA" id="ARBA00022824"/>
    </source>
</evidence>
<gene>
    <name evidence="10" type="ORF">SCLCIDRAFT_134150</name>
</gene>
<keyword evidence="7 9" id="KW-0472">Membrane</keyword>
<evidence type="ECO:0000256" key="2">
    <source>
        <dbReference type="ARBA" id="ARBA00005245"/>
    </source>
</evidence>
<dbReference type="PANTHER" id="PTHR13202">
    <property type="entry name" value="MICROSOMAL SIGNAL PEPTIDASE 12 KDA SUBUNIT"/>
    <property type="match status" value="1"/>
</dbReference>
<evidence type="ECO:0000313" key="10">
    <source>
        <dbReference type="EMBL" id="KIM55691.1"/>
    </source>
</evidence>
<accession>A0A0C3DI14</accession>
<comment type="similarity">
    <text evidence="2">Belongs to the SPCS1 family.</text>
</comment>
<comment type="subcellular location">
    <subcellularLocation>
        <location evidence="1">Endoplasmic reticulum membrane</location>
        <topology evidence="1">Multi-pass membrane protein</topology>
    </subcellularLocation>
</comment>
<evidence type="ECO:0000256" key="1">
    <source>
        <dbReference type="ARBA" id="ARBA00004477"/>
    </source>
</evidence>
<reference evidence="10 11" key="1">
    <citation type="submission" date="2014-04" db="EMBL/GenBank/DDBJ databases">
        <authorList>
            <consortium name="DOE Joint Genome Institute"/>
            <person name="Kuo A."/>
            <person name="Kohler A."/>
            <person name="Nagy L.G."/>
            <person name="Floudas D."/>
            <person name="Copeland A."/>
            <person name="Barry K.W."/>
            <person name="Cichocki N."/>
            <person name="Veneault-Fourrey C."/>
            <person name="LaButti K."/>
            <person name="Lindquist E.A."/>
            <person name="Lipzen A."/>
            <person name="Lundell T."/>
            <person name="Morin E."/>
            <person name="Murat C."/>
            <person name="Sun H."/>
            <person name="Tunlid A."/>
            <person name="Henrissat B."/>
            <person name="Grigoriev I.V."/>
            <person name="Hibbett D.S."/>
            <person name="Martin F."/>
            <person name="Nordberg H.P."/>
            <person name="Cantor M.N."/>
            <person name="Hua S.X."/>
        </authorList>
    </citation>
    <scope>NUCLEOTIDE SEQUENCE [LARGE SCALE GENOMIC DNA]</scope>
    <source>
        <strain evidence="10 11">Foug A</strain>
    </source>
</reference>
<dbReference type="AlphaFoldDB" id="A0A0C3DI14"/>
<keyword evidence="11" id="KW-1185">Reference proteome</keyword>
<evidence type="ECO:0000256" key="3">
    <source>
        <dbReference type="ARBA" id="ARBA00017059"/>
    </source>
</evidence>
<dbReference type="Proteomes" id="UP000053989">
    <property type="component" value="Unassembled WGS sequence"/>
</dbReference>
<dbReference type="PANTHER" id="PTHR13202:SF0">
    <property type="entry name" value="SIGNAL PEPTIDASE COMPLEX SUBUNIT 1"/>
    <property type="match status" value="1"/>
</dbReference>
<keyword evidence="5" id="KW-0256">Endoplasmic reticulum</keyword>
<dbReference type="EMBL" id="KN822129">
    <property type="protein sequence ID" value="KIM55691.1"/>
    <property type="molecule type" value="Genomic_DNA"/>
</dbReference>
<evidence type="ECO:0000256" key="7">
    <source>
        <dbReference type="ARBA" id="ARBA00023136"/>
    </source>
</evidence>
<name>A0A0C3DI14_9AGAM</name>
<organism evidence="10 11">
    <name type="scientific">Scleroderma citrinum Foug A</name>
    <dbReference type="NCBI Taxonomy" id="1036808"/>
    <lineage>
        <taxon>Eukaryota</taxon>
        <taxon>Fungi</taxon>
        <taxon>Dikarya</taxon>
        <taxon>Basidiomycota</taxon>
        <taxon>Agaricomycotina</taxon>
        <taxon>Agaricomycetes</taxon>
        <taxon>Agaricomycetidae</taxon>
        <taxon>Boletales</taxon>
        <taxon>Sclerodermatineae</taxon>
        <taxon>Sclerodermataceae</taxon>
        <taxon>Scleroderma</taxon>
    </lineage>
</organism>
<dbReference type="GO" id="GO:0006465">
    <property type="term" value="P:signal peptide processing"/>
    <property type="evidence" value="ECO:0007669"/>
    <property type="project" value="InterPro"/>
</dbReference>
<dbReference type="GO" id="GO:0045047">
    <property type="term" value="P:protein targeting to ER"/>
    <property type="evidence" value="ECO:0007669"/>
    <property type="project" value="TreeGrafter"/>
</dbReference>